<dbReference type="InterPro" id="IPR016047">
    <property type="entry name" value="M23ase_b-sheet_dom"/>
</dbReference>
<dbReference type="InParanoid" id="A0A0J6WS31"/>
<dbReference type="OrthoDB" id="1624409at2"/>
<feature type="transmembrane region" description="Helical" evidence="4">
    <location>
        <begin position="355"/>
        <end position="373"/>
    </location>
</feature>
<proteinExistence type="predicted"/>
<dbReference type="SUPFAM" id="SSF51261">
    <property type="entry name" value="Duplicated hybrid motif"/>
    <property type="match status" value="1"/>
</dbReference>
<keyword evidence="9" id="KW-1185">Reference proteome</keyword>
<gene>
    <name evidence="8" type="ORF">AB840_08780</name>
</gene>
<dbReference type="AlphaFoldDB" id="A0A0J6WS31"/>
<dbReference type="InterPro" id="IPR023346">
    <property type="entry name" value="Lysozyme-like_dom_sf"/>
</dbReference>
<feature type="chain" id="PRO_5030008817" evidence="5">
    <location>
        <begin position="24"/>
        <end position="602"/>
    </location>
</feature>
<dbReference type="CDD" id="cd00254">
    <property type="entry name" value="LT-like"/>
    <property type="match status" value="1"/>
</dbReference>
<dbReference type="PANTHER" id="PTHR37423">
    <property type="entry name" value="SOLUBLE LYTIC MUREIN TRANSGLYCOSYLASE-RELATED"/>
    <property type="match status" value="1"/>
</dbReference>
<dbReference type="Pfam" id="PF04610">
    <property type="entry name" value="TrbL"/>
    <property type="match status" value="1"/>
</dbReference>
<dbReference type="CDD" id="cd12797">
    <property type="entry name" value="M23_peptidase"/>
    <property type="match status" value="1"/>
</dbReference>
<dbReference type="InterPro" id="IPR011055">
    <property type="entry name" value="Dup_hybrid_motif"/>
</dbReference>
<evidence type="ECO:0000256" key="5">
    <source>
        <dbReference type="SAM" id="SignalP"/>
    </source>
</evidence>
<keyword evidence="1 4" id="KW-0812">Transmembrane</keyword>
<evidence type="ECO:0000259" key="6">
    <source>
        <dbReference type="Pfam" id="PF01464"/>
    </source>
</evidence>
<evidence type="ECO:0000256" key="2">
    <source>
        <dbReference type="ARBA" id="ARBA00022989"/>
    </source>
</evidence>
<reference evidence="8 9" key="1">
    <citation type="submission" date="2015-06" db="EMBL/GenBank/DDBJ databases">
        <title>Draft genome sequence of beer spoilage bacterium Megasphaera cerevisiae type strain 20462.</title>
        <authorList>
            <person name="Kutumbaka K."/>
            <person name="Pasmowitz J."/>
            <person name="Mategko J."/>
            <person name="Reyes D."/>
            <person name="Friedrich A."/>
            <person name="Han S."/>
            <person name="Martens-Habbena W."/>
            <person name="Neal-McKinney J."/>
            <person name="Janagama H.K."/>
            <person name="Nadala C."/>
            <person name="Samadpour M."/>
        </authorList>
    </citation>
    <scope>NUCLEOTIDE SEQUENCE [LARGE SCALE GENOMIC DNA]</scope>
    <source>
        <strain evidence="8 9">DSM 20462</strain>
    </source>
</reference>
<evidence type="ECO:0000256" key="3">
    <source>
        <dbReference type="ARBA" id="ARBA00023136"/>
    </source>
</evidence>
<evidence type="ECO:0000256" key="4">
    <source>
        <dbReference type="SAM" id="Phobius"/>
    </source>
</evidence>
<keyword evidence="2 4" id="KW-1133">Transmembrane helix</keyword>
<dbReference type="EMBL" id="LEKT01000026">
    <property type="protein sequence ID" value="KMO86310.1"/>
    <property type="molecule type" value="Genomic_DNA"/>
</dbReference>
<feature type="transmembrane region" description="Helical" evidence="4">
    <location>
        <begin position="327"/>
        <end position="348"/>
    </location>
</feature>
<evidence type="ECO:0000313" key="8">
    <source>
        <dbReference type="EMBL" id="KMO86310.1"/>
    </source>
</evidence>
<dbReference type="Gene3D" id="2.70.70.10">
    <property type="entry name" value="Glucose Permease (Domain IIA)"/>
    <property type="match status" value="1"/>
</dbReference>
<dbReference type="Pfam" id="PF01464">
    <property type="entry name" value="SLT"/>
    <property type="match status" value="1"/>
</dbReference>
<evidence type="ECO:0000256" key="1">
    <source>
        <dbReference type="ARBA" id="ARBA00022692"/>
    </source>
</evidence>
<protein>
    <submittedName>
        <fullName evidence="8">Transglycosylase</fullName>
    </submittedName>
</protein>
<feature type="transmembrane region" description="Helical" evidence="4">
    <location>
        <begin position="249"/>
        <end position="270"/>
    </location>
</feature>
<dbReference type="PATRIC" id="fig|1122219.3.peg.1458"/>
<dbReference type="Proteomes" id="UP000036503">
    <property type="component" value="Unassembled WGS sequence"/>
</dbReference>
<organism evidence="8 9">
    <name type="scientific">Megasphaera cerevisiae DSM 20462</name>
    <dbReference type="NCBI Taxonomy" id="1122219"/>
    <lineage>
        <taxon>Bacteria</taxon>
        <taxon>Bacillati</taxon>
        <taxon>Bacillota</taxon>
        <taxon>Negativicutes</taxon>
        <taxon>Veillonellales</taxon>
        <taxon>Veillonellaceae</taxon>
        <taxon>Megasphaera</taxon>
    </lineage>
</organism>
<evidence type="ECO:0000259" key="7">
    <source>
        <dbReference type="Pfam" id="PF01551"/>
    </source>
</evidence>
<feature type="domain" description="Transglycosylase SLT" evidence="6">
    <location>
        <begin position="440"/>
        <end position="539"/>
    </location>
</feature>
<name>A0A0J6WS31_9FIRM</name>
<dbReference type="Pfam" id="PF01551">
    <property type="entry name" value="Peptidase_M23"/>
    <property type="match status" value="1"/>
</dbReference>
<feature type="signal peptide" evidence="5">
    <location>
        <begin position="1"/>
        <end position="23"/>
    </location>
</feature>
<feature type="transmembrane region" description="Helical" evidence="4">
    <location>
        <begin position="215"/>
        <end position="237"/>
    </location>
</feature>
<feature type="transmembrane region" description="Helical" evidence="4">
    <location>
        <begin position="385"/>
        <end position="406"/>
    </location>
</feature>
<dbReference type="PANTHER" id="PTHR37423:SF2">
    <property type="entry name" value="MEMBRANE-BOUND LYTIC MUREIN TRANSGLYCOSYLASE C"/>
    <property type="match status" value="1"/>
</dbReference>
<keyword evidence="3 4" id="KW-0472">Membrane</keyword>
<accession>A0A0J6WS31</accession>
<feature type="transmembrane region" description="Helical" evidence="4">
    <location>
        <begin position="570"/>
        <end position="587"/>
    </location>
</feature>
<dbReference type="STRING" id="39029.BSR42_10250"/>
<dbReference type="SUPFAM" id="SSF53955">
    <property type="entry name" value="Lysozyme-like"/>
    <property type="match status" value="1"/>
</dbReference>
<sequence>MKIKQICVVIGFFLLLSMSSAFAAAPFSGGEVTAPFGEENHMGHTHKGLDVGTSSGTPILAPFNGTVEHGAGNGFIYWVLITGENGESLLFGDCNPDTLICPDGTISEGTVIGYTGGDAYDGDLGTSTGAHCHIEYWPSGYYTGPVIDPYSRLIALGVNLSGDGSVNPGAGQRGSDNISLPWGVEAMYQLGDSLNQLMKQMVKALSKGYNGLQTAGLALLFVLAVIDLTLPILVAGLETSLNQVITKTFKYGFMFLIFTSWQNIINNFFLSFVSSVSGTFIKDPTVIADNVSQPQLLMQKCVYMITPGLNKIASFGSMDFVRNFGTILPIYLITFLTMGVFFFLSCYIMLVYIEFYLSASVVLCTGPFATLGFTKFVAEGSLGHLVSTTIKLMILSVMVGLCVFCIKDAKPQDLFTMKTPAVTQTGSGSVSGPADLVSIATEKAQKYNIPVTLFLAQIQAESSWNPQAVSEVGAEGLGQLMPSTAAGLGCYDPFNPEQNLEASAKYMQGLYEQFGDWNYALAAYNGGPNSLSKNEPLPGWAQDYVNQVNRNLSGTYTVNNGITAEAMSKYVLLCLSLIGLAILTFRVPKSIMNALGGRYELS</sequence>
<comment type="caution">
    <text evidence="8">The sequence shown here is derived from an EMBL/GenBank/DDBJ whole genome shotgun (WGS) entry which is preliminary data.</text>
</comment>
<evidence type="ECO:0000313" key="9">
    <source>
        <dbReference type="Proteomes" id="UP000036503"/>
    </source>
</evidence>
<dbReference type="RefSeq" id="WP_048514463.1">
    <property type="nucleotide sequence ID" value="NZ_FUXD01000028.1"/>
</dbReference>
<dbReference type="Gene3D" id="1.10.530.10">
    <property type="match status" value="1"/>
</dbReference>
<dbReference type="InterPro" id="IPR007688">
    <property type="entry name" value="Conjugal_tfr_TrbL/VirB6"/>
</dbReference>
<feature type="domain" description="M23ase beta-sheet core" evidence="7">
    <location>
        <begin position="45"/>
        <end position="140"/>
    </location>
</feature>
<keyword evidence="5" id="KW-0732">Signal</keyword>
<dbReference type="InterPro" id="IPR008258">
    <property type="entry name" value="Transglycosylase_SLT_dom_1"/>
</dbReference>
<dbReference type="GO" id="GO:0030255">
    <property type="term" value="P:protein secretion by the type IV secretion system"/>
    <property type="evidence" value="ECO:0007669"/>
    <property type="project" value="InterPro"/>
</dbReference>